<keyword evidence="4" id="KW-1185">Reference proteome</keyword>
<reference evidence="3" key="1">
    <citation type="submission" date="2021-01" db="EMBL/GenBank/DDBJ databases">
        <title>Rhizobium sp. strain KVB221 16S ribosomal RNA gene Genome sequencing and assembly.</title>
        <authorList>
            <person name="Kang M."/>
        </authorList>
    </citation>
    <scope>NUCLEOTIDE SEQUENCE</scope>
    <source>
        <strain evidence="3">KVB221</strain>
    </source>
</reference>
<comment type="caution">
    <text evidence="3">The sequence shown here is derived from an EMBL/GenBank/DDBJ whole genome shotgun (WGS) entry which is preliminary data.</text>
</comment>
<accession>A0A936YMC3</accession>
<dbReference type="Proteomes" id="UP000633219">
    <property type="component" value="Unassembled WGS sequence"/>
</dbReference>
<protein>
    <submittedName>
        <fullName evidence="3">DUF2059 domain-containing protein</fullName>
    </submittedName>
</protein>
<feature type="domain" description="DUF2059" evidence="2">
    <location>
        <begin position="95"/>
        <end position="152"/>
    </location>
</feature>
<name>A0A936YMC3_9HYPH</name>
<organism evidence="3 4">
    <name type="scientific">Rhizobium setariae</name>
    <dbReference type="NCBI Taxonomy" id="2801340"/>
    <lineage>
        <taxon>Bacteria</taxon>
        <taxon>Pseudomonadati</taxon>
        <taxon>Pseudomonadota</taxon>
        <taxon>Alphaproteobacteria</taxon>
        <taxon>Hyphomicrobiales</taxon>
        <taxon>Rhizobiaceae</taxon>
        <taxon>Rhizobium/Agrobacterium group</taxon>
        <taxon>Rhizobium</taxon>
    </lineage>
</organism>
<evidence type="ECO:0000313" key="3">
    <source>
        <dbReference type="EMBL" id="MBL0373075.1"/>
    </source>
</evidence>
<dbReference type="InterPro" id="IPR018637">
    <property type="entry name" value="DUF2059"/>
</dbReference>
<feature type="signal peptide" evidence="1">
    <location>
        <begin position="1"/>
        <end position="27"/>
    </location>
</feature>
<evidence type="ECO:0000259" key="2">
    <source>
        <dbReference type="Pfam" id="PF09832"/>
    </source>
</evidence>
<dbReference type="EMBL" id="JAEQNC010000007">
    <property type="protein sequence ID" value="MBL0373075.1"/>
    <property type="molecule type" value="Genomic_DNA"/>
</dbReference>
<evidence type="ECO:0000313" key="4">
    <source>
        <dbReference type="Proteomes" id="UP000633219"/>
    </source>
</evidence>
<proteinExistence type="predicted"/>
<keyword evidence="1" id="KW-0732">Signal</keyword>
<gene>
    <name evidence="3" type="ORF">JJB09_13655</name>
</gene>
<evidence type="ECO:0000256" key="1">
    <source>
        <dbReference type="SAM" id="SignalP"/>
    </source>
</evidence>
<sequence>MMKNKRFGGIAFGALVAAGLFAGNALAADEVTDAQIKAARAAMDAIRVTTPFDGILPTIASQLKSTLIQGSPNYEALIVETVDQKAIELAPRRADLEREAAIIYAKAFTADELNAIAAFYSSPAGQKLLKDGPLAIRELSKAGDVWAAGITRDLTKAADEELEKKIAAQKK</sequence>
<dbReference type="Pfam" id="PF09832">
    <property type="entry name" value="DUF2059"/>
    <property type="match status" value="1"/>
</dbReference>
<dbReference type="RefSeq" id="WP_201658957.1">
    <property type="nucleotide sequence ID" value="NZ_JAEQNC010000007.1"/>
</dbReference>
<feature type="chain" id="PRO_5037036423" evidence="1">
    <location>
        <begin position="28"/>
        <end position="171"/>
    </location>
</feature>
<dbReference type="AlphaFoldDB" id="A0A936YMC3"/>